<dbReference type="PROSITE" id="PS50893">
    <property type="entry name" value="ABC_TRANSPORTER_2"/>
    <property type="match status" value="1"/>
</dbReference>
<dbReference type="SUPFAM" id="SSF90123">
    <property type="entry name" value="ABC transporter transmembrane region"/>
    <property type="match status" value="1"/>
</dbReference>
<keyword evidence="2 7" id="KW-0812">Transmembrane</keyword>
<organism evidence="10 11">
    <name type="scientific">Parasulfitobacter algicola</name>
    <dbReference type="NCBI Taxonomy" id="2614809"/>
    <lineage>
        <taxon>Bacteria</taxon>
        <taxon>Pseudomonadati</taxon>
        <taxon>Pseudomonadota</taxon>
        <taxon>Alphaproteobacteria</taxon>
        <taxon>Rhodobacterales</taxon>
        <taxon>Roseobacteraceae</taxon>
        <taxon>Parasulfitobacter</taxon>
    </lineage>
</organism>
<accession>A0ABX2IQ10</accession>
<dbReference type="EMBL" id="JABUFE010000004">
    <property type="protein sequence ID" value="NSX54957.1"/>
    <property type="molecule type" value="Genomic_DNA"/>
</dbReference>
<comment type="subcellular location">
    <subcellularLocation>
        <location evidence="1">Cell membrane</location>
        <topology evidence="1">Multi-pass membrane protein</topology>
    </subcellularLocation>
</comment>
<sequence>MIVAMILLSIEGVMVGAFALMMKPVFDDILVGQNTDAIWYVGVAIMTIFSIRAVAGIGQKLIMSNIVEKTSAQMQRELMRHLMTLDTMFHQKHPPGYLIERVQGDVRSINVIWRQFITGASRDVIQLITLFSVALYTDPLLTLIALVGIPLMVLPTILIQRYVRHATKDAREVAGKMSLRLDEVFHGINPVKLNSLENYQAGQYRNLLKERVDAEVKSAVGKAFIPAMVDILMGIGIVAILIYTGNEIASGETSLGDFMTFFVAITNVFDPLRRLAKLSGAWITASVNLNRMRDLFETKPTLMSPERPVPIPQKRPNIVLQNVEFSYGDLPVLHKASFTAEAGKTTALVGASGAGKSTIFNILTRLVDPQTGSVSIGGTEIKDIDLGELRNLFSVVTQDALLFDETIRDNILLGRKDVDETHLKSVLDAAHVSDFVAGLKDGLDTHAGPRGSALSGGQRQRVAIARALLRDTPILLLDEATSALDTQSEAIVQEALDKLSQGRTTLVIAHRLSTVRNADKIVVMNAGQAVEQGTHDDLLAKNGVYAALYNMQFRDET</sequence>
<feature type="domain" description="ABC transporter" evidence="8">
    <location>
        <begin position="318"/>
        <end position="551"/>
    </location>
</feature>
<comment type="caution">
    <text evidence="10">The sequence shown here is derived from an EMBL/GenBank/DDBJ whole genome shotgun (WGS) entry which is preliminary data.</text>
</comment>
<dbReference type="InterPro" id="IPR003593">
    <property type="entry name" value="AAA+_ATPase"/>
</dbReference>
<evidence type="ECO:0000256" key="2">
    <source>
        <dbReference type="ARBA" id="ARBA00022692"/>
    </source>
</evidence>
<evidence type="ECO:0000256" key="6">
    <source>
        <dbReference type="ARBA" id="ARBA00023136"/>
    </source>
</evidence>
<dbReference type="GO" id="GO:0005524">
    <property type="term" value="F:ATP binding"/>
    <property type="evidence" value="ECO:0007669"/>
    <property type="project" value="UniProtKB-KW"/>
</dbReference>
<dbReference type="Pfam" id="PF00664">
    <property type="entry name" value="ABC_membrane"/>
    <property type="match status" value="1"/>
</dbReference>
<evidence type="ECO:0000256" key="1">
    <source>
        <dbReference type="ARBA" id="ARBA00004651"/>
    </source>
</evidence>
<dbReference type="Gene3D" id="1.20.1560.10">
    <property type="entry name" value="ABC transporter type 1, transmembrane domain"/>
    <property type="match status" value="1"/>
</dbReference>
<dbReference type="InterPro" id="IPR011527">
    <property type="entry name" value="ABC1_TM_dom"/>
</dbReference>
<dbReference type="InterPro" id="IPR027417">
    <property type="entry name" value="P-loop_NTPase"/>
</dbReference>
<dbReference type="InterPro" id="IPR039421">
    <property type="entry name" value="Type_1_exporter"/>
</dbReference>
<proteinExistence type="predicted"/>
<dbReference type="CDD" id="cd18552">
    <property type="entry name" value="ABC_6TM_MsbA_like"/>
    <property type="match status" value="1"/>
</dbReference>
<dbReference type="SMART" id="SM00382">
    <property type="entry name" value="AAA"/>
    <property type="match status" value="1"/>
</dbReference>
<feature type="transmembrane region" description="Helical" evidence="7">
    <location>
        <begin position="6"/>
        <end position="26"/>
    </location>
</feature>
<evidence type="ECO:0000256" key="4">
    <source>
        <dbReference type="ARBA" id="ARBA00022840"/>
    </source>
</evidence>
<evidence type="ECO:0000259" key="8">
    <source>
        <dbReference type="PROSITE" id="PS50893"/>
    </source>
</evidence>
<dbReference type="Proteomes" id="UP000777935">
    <property type="component" value="Unassembled WGS sequence"/>
</dbReference>
<keyword evidence="6 7" id="KW-0472">Membrane</keyword>
<evidence type="ECO:0000313" key="11">
    <source>
        <dbReference type="Proteomes" id="UP000777935"/>
    </source>
</evidence>
<keyword evidence="5 7" id="KW-1133">Transmembrane helix</keyword>
<evidence type="ECO:0000256" key="3">
    <source>
        <dbReference type="ARBA" id="ARBA00022741"/>
    </source>
</evidence>
<feature type="domain" description="ABC transmembrane type-1" evidence="9">
    <location>
        <begin position="2"/>
        <end position="284"/>
    </location>
</feature>
<keyword evidence="3" id="KW-0547">Nucleotide-binding</keyword>
<dbReference type="PANTHER" id="PTHR43394">
    <property type="entry name" value="ATP-DEPENDENT PERMEASE MDL1, MITOCHONDRIAL"/>
    <property type="match status" value="1"/>
</dbReference>
<dbReference type="SUPFAM" id="SSF52540">
    <property type="entry name" value="P-loop containing nucleoside triphosphate hydrolases"/>
    <property type="match status" value="1"/>
</dbReference>
<name>A0ABX2IQ10_9RHOB</name>
<keyword evidence="11" id="KW-1185">Reference proteome</keyword>
<dbReference type="Gene3D" id="3.40.50.300">
    <property type="entry name" value="P-loop containing nucleotide triphosphate hydrolases"/>
    <property type="match status" value="1"/>
</dbReference>
<evidence type="ECO:0000256" key="7">
    <source>
        <dbReference type="SAM" id="Phobius"/>
    </source>
</evidence>
<dbReference type="Pfam" id="PF00005">
    <property type="entry name" value="ABC_tran"/>
    <property type="match status" value="1"/>
</dbReference>
<dbReference type="InterPro" id="IPR003439">
    <property type="entry name" value="ABC_transporter-like_ATP-bd"/>
</dbReference>
<reference evidence="10 11" key="1">
    <citation type="submission" date="2020-06" db="EMBL/GenBank/DDBJ databases">
        <title>Sulfitobacter algicola sp. nov., isolated from green algae.</title>
        <authorList>
            <person name="Wang C."/>
        </authorList>
    </citation>
    <scope>NUCLEOTIDE SEQUENCE [LARGE SCALE GENOMIC DNA]</scope>
    <source>
        <strain evidence="10 11">1151</strain>
    </source>
</reference>
<evidence type="ECO:0000259" key="9">
    <source>
        <dbReference type="PROSITE" id="PS50929"/>
    </source>
</evidence>
<evidence type="ECO:0000256" key="5">
    <source>
        <dbReference type="ARBA" id="ARBA00022989"/>
    </source>
</evidence>
<feature type="transmembrane region" description="Helical" evidence="7">
    <location>
        <begin position="38"/>
        <end position="58"/>
    </location>
</feature>
<dbReference type="InterPro" id="IPR017871">
    <property type="entry name" value="ABC_transporter-like_CS"/>
</dbReference>
<keyword evidence="4 10" id="KW-0067">ATP-binding</keyword>
<dbReference type="PANTHER" id="PTHR43394:SF1">
    <property type="entry name" value="ATP-BINDING CASSETTE SUB-FAMILY B MEMBER 10, MITOCHONDRIAL"/>
    <property type="match status" value="1"/>
</dbReference>
<gene>
    <name evidence="10" type="ORF">HRQ87_09100</name>
</gene>
<dbReference type="InterPro" id="IPR036640">
    <property type="entry name" value="ABC1_TM_sf"/>
</dbReference>
<dbReference type="PROSITE" id="PS00211">
    <property type="entry name" value="ABC_TRANSPORTER_1"/>
    <property type="match status" value="1"/>
</dbReference>
<dbReference type="PROSITE" id="PS50929">
    <property type="entry name" value="ABC_TM1F"/>
    <property type="match status" value="1"/>
</dbReference>
<evidence type="ECO:0000313" key="10">
    <source>
        <dbReference type="EMBL" id="NSX54957.1"/>
    </source>
</evidence>
<protein>
    <submittedName>
        <fullName evidence="10">ABC transporter ATP-binding protein</fullName>
    </submittedName>
</protein>